<dbReference type="AlphaFoldDB" id="E8N7D3"/>
<dbReference type="EMBL" id="AP012052">
    <property type="protein sequence ID" value="BAJ72966.1"/>
    <property type="molecule type" value="Genomic_DNA"/>
</dbReference>
<accession>E8N7D3</accession>
<reference evidence="2 3" key="1">
    <citation type="journal article" date="2011" name="J. Bacteriol.">
        <title>Genome sequence of Microbacterium testaceum StLB037, an N-acylhomoserine lactone-degrading bacterium isolated from potato leaves.</title>
        <authorList>
            <person name="Morohoshi T."/>
            <person name="Wang W.-Z."/>
            <person name="Someya N."/>
            <person name="Ikeda T."/>
        </authorList>
    </citation>
    <scope>NUCLEOTIDE SEQUENCE [LARGE SCALE GENOMIC DNA]</scope>
    <source>
        <strain evidence="2 3">StLB037</strain>
    </source>
</reference>
<keyword evidence="1" id="KW-0812">Transmembrane</keyword>
<evidence type="ECO:0000313" key="3">
    <source>
        <dbReference type="Proteomes" id="UP000008975"/>
    </source>
</evidence>
<reference key="2">
    <citation type="submission" date="2011-02" db="EMBL/GenBank/DDBJ databases">
        <title>Genome sequence of Microbacterium testaceum StLB037.</title>
        <authorList>
            <person name="Morohoshi T."/>
            <person name="Wang W.Z."/>
            <person name="Someya N."/>
            <person name="Ikeda T."/>
        </authorList>
    </citation>
    <scope>NUCLEOTIDE SEQUENCE</scope>
    <source>
        <strain>StLB037</strain>
    </source>
</reference>
<keyword evidence="1" id="KW-1133">Transmembrane helix</keyword>
<sequence>MHEGVGEARHMANRIPLLMTVAGVAVLFLSIAFVFALVIGALFFGGIEFTGGHTDAAAALASIPSEV</sequence>
<dbReference type="Proteomes" id="UP000008975">
    <property type="component" value="Chromosome"/>
</dbReference>
<feature type="transmembrane region" description="Helical" evidence="1">
    <location>
        <begin position="17"/>
        <end position="44"/>
    </location>
</feature>
<organism evidence="2 3">
    <name type="scientific">Microbacterium testaceum (strain StLB037)</name>
    <dbReference type="NCBI Taxonomy" id="979556"/>
    <lineage>
        <taxon>Bacteria</taxon>
        <taxon>Bacillati</taxon>
        <taxon>Actinomycetota</taxon>
        <taxon>Actinomycetes</taxon>
        <taxon>Micrococcales</taxon>
        <taxon>Microbacteriaceae</taxon>
        <taxon>Microbacterium</taxon>
    </lineage>
</organism>
<evidence type="ECO:0000256" key="1">
    <source>
        <dbReference type="SAM" id="Phobius"/>
    </source>
</evidence>
<proteinExistence type="predicted"/>
<protein>
    <submittedName>
        <fullName evidence="2">Uncharacterized membrane protein, putative virulence factor</fullName>
    </submittedName>
</protein>
<name>E8N7D3_MICTS</name>
<keyword evidence="1" id="KW-0472">Membrane</keyword>
<evidence type="ECO:0000313" key="2">
    <source>
        <dbReference type="EMBL" id="BAJ72966.1"/>
    </source>
</evidence>
<dbReference type="HOGENOM" id="CLU_2807689_0_0_11"/>
<dbReference type="KEGG" id="mts:MTES_0002"/>
<gene>
    <name evidence="2" type="ordered locus">MTES_0002</name>
</gene>